<evidence type="ECO:0000313" key="11">
    <source>
        <dbReference type="Proteomes" id="UP000199058"/>
    </source>
</evidence>
<dbReference type="STRING" id="1122252.SAMN05660443_0072"/>
<dbReference type="PANTHER" id="PTHR43821">
    <property type="entry name" value="NAD(P)H NITROREDUCTASE YDJA-RELATED"/>
    <property type="match status" value="1"/>
</dbReference>
<dbReference type="InterPro" id="IPR026021">
    <property type="entry name" value="YdjA-like"/>
</dbReference>
<keyword evidence="5 7" id="KW-0560">Oxidoreductase</keyword>
<dbReference type="Gene3D" id="3.40.109.10">
    <property type="entry name" value="NADH Oxidase"/>
    <property type="match status" value="1"/>
</dbReference>
<keyword evidence="6 7" id="KW-0520">NAD</keyword>
<protein>
    <recommendedName>
        <fullName evidence="7">Putative NAD(P)H nitroreductase</fullName>
        <ecNumber evidence="7">1.-.-.-</ecNumber>
    </recommendedName>
</protein>
<feature type="binding site" evidence="8">
    <location>
        <position position="35"/>
    </location>
    <ligand>
        <name>FMN</name>
        <dbReference type="ChEBI" id="CHEBI:58210"/>
        <note>ligand shared between dimeric partners</note>
    </ligand>
</feature>
<proteinExistence type="inferred from homology"/>
<dbReference type="EMBL" id="FOLH01000001">
    <property type="protein sequence ID" value="SFB78008.1"/>
    <property type="molecule type" value="Genomic_DNA"/>
</dbReference>
<evidence type="ECO:0000256" key="2">
    <source>
        <dbReference type="ARBA" id="ARBA00022630"/>
    </source>
</evidence>
<evidence type="ECO:0000256" key="3">
    <source>
        <dbReference type="ARBA" id="ARBA00022643"/>
    </source>
</evidence>
<evidence type="ECO:0000256" key="4">
    <source>
        <dbReference type="ARBA" id="ARBA00022857"/>
    </source>
</evidence>
<evidence type="ECO:0000256" key="5">
    <source>
        <dbReference type="ARBA" id="ARBA00023002"/>
    </source>
</evidence>
<dbReference type="OrthoDB" id="9804207at2"/>
<dbReference type="Proteomes" id="UP000199058">
    <property type="component" value="Unassembled WGS sequence"/>
</dbReference>
<dbReference type="SUPFAM" id="SSF55469">
    <property type="entry name" value="FMN-dependent nitroreductase-like"/>
    <property type="match status" value="1"/>
</dbReference>
<comment type="cofactor">
    <cofactor evidence="8">
        <name>FMN</name>
        <dbReference type="ChEBI" id="CHEBI:58210"/>
    </cofactor>
    <text evidence="8">Binds 1 FMN per subunit.</text>
</comment>
<dbReference type="InterPro" id="IPR029479">
    <property type="entry name" value="Nitroreductase"/>
</dbReference>
<keyword evidence="11" id="KW-1185">Reference proteome</keyword>
<reference evidence="10 11" key="1">
    <citation type="submission" date="2016-10" db="EMBL/GenBank/DDBJ databases">
        <authorList>
            <person name="de Groot N.N."/>
        </authorList>
    </citation>
    <scope>NUCLEOTIDE SEQUENCE [LARGE SCALE GENOMIC DNA]</scope>
    <source>
        <strain evidence="10 11">DSM 18438</strain>
    </source>
</reference>
<sequence length="185" mass="20474">MQAIELLLNRNSHPKLIDPAPQGSALGRIYQAALRAPDHADLRPWHFIEFSGEGRERLGKIFVEAELVRNPGVDIEVQNKMAKQPLRAPMVIAVVAKIQEHPKVPASEQLLSAGCAAHGLLLAAEAEGFAGMWRSGWVCFDPLVKEKLGLNKQDELVGFIYLGSLAGRKKPLPEHSLEEFVEKWT</sequence>
<feature type="binding site" evidence="8">
    <location>
        <position position="39"/>
    </location>
    <ligand>
        <name>FMN</name>
        <dbReference type="ChEBI" id="CHEBI:58210"/>
        <note>ligand shared between dimeric partners</note>
    </ligand>
</feature>
<evidence type="ECO:0000313" key="10">
    <source>
        <dbReference type="EMBL" id="SFB78008.1"/>
    </source>
</evidence>
<evidence type="ECO:0000256" key="6">
    <source>
        <dbReference type="ARBA" id="ARBA00023027"/>
    </source>
</evidence>
<feature type="binding site" description="in other chain" evidence="8">
    <location>
        <begin position="10"/>
        <end position="12"/>
    </location>
    <ligand>
        <name>FMN</name>
        <dbReference type="ChEBI" id="CHEBI:58210"/>
        <note>ligand shared between dimeric partners</note>
    </ligand>
</feature>
<gene>
    <name evidence="10" type="ORF">SAMN05660443_0072</name>
</gene>
<evidence type="ECO:0000256" key="7">
    <source>
        <dbReference type="PIRNR" id="PIRNR000232"/>
    </source>
</evidence>
<dbReference type="RefSeq" id="WP_091957578.1">
    <property type="nucleotide sequence ID" value="NZ_FOLH01000001.1"/>
</dbReference>
<dbReference type="AlphaFoldDB" id="A0A1I1DYD7"/>
<dbReference type="GO" id="GO:0016491">
    <property type="term" value="F:oxidoreductase activity"/>
    <property type="evidence" value="ECO:0007669"/>
    <property type="project" value="UniProtKB-UniRule"/>
</dbReference>
<dbReference type="EC" id="1.-.-.-" evidence="7"/>
<dbReference type="CDD" id="cd02135">
    <property type="entry name" value="YdjA-like"/>
    <property type="match status" value="1"/>
</dbReference>
<dbReference type="PIRSF" id="PIRSF000232">
    <property type="entry name" value="YdjA"/>
    <property type="match status" value="1"/>
</dbReference>
<dbReference type="PANTHER" id="PTHR43821:SF1">
    <property type="entry name" value="NAD(P)H NITROREDUCTASE YDJA-RELATED"/>
    <property type="match status" value="1"/>
</dbReference>
<evidence type="ECO:0000256" key="1">
    <source>
        <dbReference type="ARBA" id="ARBA00007118"/>
    </source>
</evidence>
<name>A0A1I1DYD7_9GAMM</name>
<dbReference type="InterPro" id="IPR000415">
    <property type="entry name" value="Nitroreductase-like"/>
</dbReference>
<dbReference type="Pfam" id="PF00881">
    <property type="entry name" value="Nitroreductase"/>
    <property type="match status" value="1"/>
</dbReference>
<dbReference type="InterPro" id="IPR052530">
    <property type="entry name" value="NAD(P)H_nitroreductase"/>
</dbReference>
<organism evidence="10 11">
    <name type="scientific">Marinospirillum celere</name>
    <dbReference type="NCBI Taxonomy" id="1122252"/>
    <lineage>
        <taxon>Bacteria</taxon>
        <taxon>Pseudomonadati</taxon>
        <taxon>Pseudomonadota</taxon>
        <taxon>Gammaproteobacteria</taxon>
        <taxon>Oceanospirillales</taxon>
        <taxon>Oceanospirillaceae</taxon>
        <taxon>Marinospirillum</taxon>
    </lineage>
</organism>
<feature type="domain" description="Nitroreductase" evidence="9">
    <location>
        <begin position="22"/>
        <end position="163"/>
    </location>
</feature>
<keyword evidence="3 7" id="KW-0288">FMN</keyword>
<accession>A0A1I1DYD7</accession>
<comment type="similarity">
    <text evidence="1 7">Belongs to the nitroreductase family.</text>
</comment>
<evidence type="ECO:0000259" key="9">
    <source>
        <dbReference type="Pfam" id="PF00881"/>
    </source>
</evidence>
<keyword evidence="2 7" id="KW-0285">Flavoprotein</keyword>
<feature type="binding site" description="in other chain" evidence="8">
    <location>
        <begin position="133"/>
        <end position="135"/>
    </location>
    <ligand>
        <name>FMN</name>
        <dbReference type="ChEBI" id="CHEBI:58210"/>
        <note>ligand shared between dimeric partners</note>
    </ligand>
</feature>
<evidence type="ECO:0000256" key="8">
    <source>
        <dbReference type="PIRSR" id="PIRSR000232-1"/>
    </source>
</evidence>
<keyword evidence="4 7" id="KW-0521">NADP</keyword>